<keyword evidence="4 8" id="KW-0879">Wnt signaling pathway</keyword>
<dbReference type="Pfam" id="PF16646">
    <property type="entry name" value="AXIN1_TNKS_BD"/>
    <property type="match status" value="1"/>
</dbReference>
<evidence type="ECO:0000259" key="10">
    <source>
        <dbReference type="PROSITE" id="PS50132"/>
    </source>
</evidence>
<feature type="region of interest" description="Disordered" evidence="9">
    <location>
        <begin position="1"/>
        <end position="75"/>
    </location>
</feature>
<feature type="compositionally biased region" description="Basic and acidic residues" evidence="9">
    <location>
        <begin position="56"/>
        <end position="69"/>
    </location>
</feature>
<dbReference type="GO" id="GO:0048468">
    <property type="term" value="P:cell development"/>
    <property type="evidence" value="ECO:0007669"/>
    <property type="project" value="TreeGrafter"/>
</dbReference>
<gene>
    <name evidence="13" type="primary">AXIN2</name>
</gene>
<accession>A0A341CNT9</accession>
<dbReference type="PRINTS" id="PR01301">
    <property type="entry name" value="RGSPROTEIN"/>
</dbReference>
<dbReference type="GO" id="GO:0070411">
    <property type="term" value="F:I-SMAD binding"/>
    <property type="evidence" value="ECO:0007669"/>
    <property type="project" value="TreeGrafter"/>
</dbReference>
<dbReference type="GO" id="GO:0005737">
    <property type="term" value="C:cytoplasm"/>
    <property type="evidence" value="ECO:0007669"/>
    <property type="project" value="UniProtKB-SubCell"/>
</dbReference>
<dbReference type="Pfam" id="PF00778">
    <property type="entry name" value="DIX"/>
    <property type="match status" value="1"/>
</dbReference>
<keyword evidence="6" id="KW-0013">ADP-ribosylation</keyword>
<dbReference type="Gene3D" id="1.10.167.10">
    <property type="entry name" value="Regulator of G-protein Signalling 4, domain 2"/>
    <property type="match status" value="1"/>
</dbReference>
<dbReference type="GO" id="GO:0019901">
    <property type="term" value="F:protein kinase binding"/>
    <property type="evidence" value="ECO:0007669"/>
    <property type="project" value="TreeGrafter"/>
</dbReference>
<dbReference type="Pfam" id="PF08833">
    <property type="entry name" value="Axin_b-cat_bind"/>
    <property type="match status" value="1"/>
</dbReference>
<dbReference type="GO" id="GO:0032436">
    <property type="term" value="P:positive regulation of proteasomal ubiquitin-dependent protein catabolic process"/>
    <property type="evidence" value="ECO:0007669"/>
    <property type="project" value="TreeGrafter"/>
</dbReference>
<dbReference type="GO" id="GO:0008013">
    <property type="term" value="F:beta-catenin binding"/>
    <property type="evidence" value="ECO:0007669"/>
    <property type="project" value="TreeGrafter"/>
</dbReference>
<dbReference type="PROSITE" id="PS50132">
    <property type="entry name" value="RGS"/>
    <property type="match status" value="1"/>
</dbReference>
<protein>
    <submittedName>
        <fullName evidence="13">Axin-2</fullName>
    </submittedName>
</protein>
<feature type="region of interest" description="Disordered" evidence="9">
    <location>
        <begin position="544"/>
        <end position="563"/>
    </location>
</feature>
<name>A0A341CNT9_NEOAA</name>
<dbReference type="STRING" id="1706337.A0A341CNT9"/>
<dbReference type="InterPro" id="IPR024066">
    <property type="entry name" value="RGS_subdom1/3"/>
</dbReference>
<keyword evidence="12" id="KW-1185">Reference proteome</keyword>
<dbReference type="GO" id="GO:0005634">
    <property type="term" value="C:nucleus"/>
    <property type="evidence" value="ECO:0007669"/>
    <property type="project" value="TreeGrafter"/>
</dbReference>
<evidence type="ECO:0000256" key="7">
    <source>
        <dbReference type="ARBA" id="ARBA00022843"/>
    </source>
</evidence>
<feature type="domain" description="DIX" evidence="11">
    <location>
        <begin position="638"/>
        <end position="720"/>
    </location>
</feature>
<dbReference type="SMART" id="SM00021">
    <property type="entry name" value="DAX"/>
    <property type="match status" value="1"/>
</dbReference>
<dbReference type="AlphaFoldDB" id="A0A341CNT9"/>
<dbReference type="InterPro" id="IPR014936">
    <property type="entry name" value="Axin_b-cat-bd"/>
</dbReference>
<dbReference type="InterPro" id="IPR016137">
    <property type="entry name" value="RGS"/>
</dbReference>
<feature type="region of interest" description="Disordered" evidence="9">
    <location>
        <begin position="391"/>
        <end position="429"/>
    </location>
</feature>
<dbReference type="GO" id="GO:0016055">
    <property type="term" value="P:Wnt signaling pathway"/>
    <property type="evidence" value="ECO:0007669"/>
    <property type="project" value="UniProtKB-KW"/>
</dbReference>
<dbReference type="Gene3D" id="2.40.240.130">
    <property type="match status" value="1"/>
</dbReference>
<dbReference type="CDD" id="cd11582">
    <property type="entry name" value="Axin_TNKS_binding"/>
    <property type="match status" value="1"/>
</dbReference>
<evidence type="ECO:0000313" key="12">
    <source>
        <dbReference type="Proteomes" id="UP000252040"/>
    </source>
</evidence>
<dbReference type="CDD" id="cd08707">
    <property type="entry name" value="RGS_Axin"/>
    <property type="match status" value="1"/>
</dbReference>
<dbReference type="FunFam" id="2.40.240.130:FF:000002">
    <property type="entry name" value="Axin 1"/>
    <property type="match status" value="1"/>
</dbReference>
<dbReference type="SMART" id="SM00315">
    <property type="entry name" value="RGS"/>
    <property type="match status" value="1"/>
</dbReference>
<proteinExistence type="predicted"/>
<dbReference type="CTD" id="8313"/>
<dbReference type="InterPro" id="IPR043581">
    <property type="entry name" value="Axin-like"/>
</dbReference>
<feature type="region of interest" description="Disordered" evidence="9">
    <location>
        <begin position="595"/>
        <end position="626"/>
    </location>
</feature>
<feature type="compositionally biased region" description="Polar residues" evidence="9">
    <location>
        <begin position="605"/>
        <end position="619"/>
    </location>
</feature>
<dbReference type="InterPro" id="IPR029071">
    <property type="entry name" value="Ubiquitin-like_domsf"/>
</dbReference>
<evidence type="ECO:0000313" key="13">
    <source>
        <dbReference type="RefSeq" id="XP_024616339.1"/>
    </source>
</evidence>
<dbReference type="PROSITE" id="PS50841">
    <property type="entry name" value="DIX"/>
    <property type="match status" value="1"/>
</dbReference>
<evidence type="ECO:0000256" key="6">
    <source>
        <dbReference type="ARBA" id="ARBA00022765"/>
    </source>
</evidence>
<dbReference type="PANTHER" id="PTHR46102:SF1">
    <property type="entry name" value="AXIN-2"/>
    <property type="match status" value="1"/>
</dbReference>
<dbReference type="RefSeq" id="XP_024616339.1">
    <property type="nucleotide sequence ID" value="XM_024760571.1"/>
</dbReference>
<dbReference type="SUPFAM" id="SSF54236">
    <property type="entry name" value="Ubiquitin-like"/>
    <property type="match status" value="1"/>
</dbReference>
<dbReference type="InterPro" id="IPR032101">
    <property type="entry name" value="Axin_TNKS-bd"/>
</dbReference>
<keyword evidence="7" id="KW-0832">Ubl conjugation</keyword>
<dbReference type="InterPro" id="IPR036305">
    <property type="entry name" value="RGS_sf"/>
</dbReference>
<keyword evidence="3" id="KW-0597">Phosphoprotein</keyword>
<dbReference type="GO" id="GO:0030877">
    <property type="term" value="C:beta-catenin destruction complex"/>
    <property type="evidence" value="ECO:0007669"/>
    <property type="project" value="TreeGrafter"/>
</dbReference>
<dbReference type="GO" id="GO:0005886">
    <property type="term" value="C:plasma membrane"/>
    <property type="evidence" value="ECO:0007669"/>
    <property type="project" value="TreeGrafter"/>
</dbReference>
<keyword evidence="2" id="KW-0963">Cytoplasm</keyword>
<organism evidence="12 13">
    <name type="scientific">Neophocaena asiaeorientalis asiaeorientalis</name>
    <name type="common">Yangtze finless porpoise</name>
    <name type="synonym">Neophocaena phocaenoides subsp. asiaeorientalis</name>
    <dbReference type="NCBI Taxonomy" id="1706337"/>
    <lineage>
        <taxon>Eukaryota</taxon>
        <taxon>Metazoa</taxon>
        <taxon>Chordata</taxon>
        <taxon>Craniata</taxon>
        <taxon>Vertebrata</taxon>
        <taxon>Euteleostomi</taxon>
        <taxon>Mammalia</taxon>
        <taxon>Eutheria</taxon>
        <taxon>Laurasiatheria</taxon>
        <taxon>Artiodactyla</taxon>
        <taxon>Whippomorpha</taxon>
        <taxon>Cetacea</taxon>
        <taxon>Odontoceti</taxon>
        <taxon>Phocoenidae</taxon>
        <taxon>Neophocaena</taxon>
    </lineage>
</organism>
<dbReference type="InterPro" id="IPR044926">
    <property type="entry name" value="RGS_subdomain_2"/>
</dbReference>
<dbReference type="SUPFAM" id="SSF48097">
    <property type="entry name" value="Regulator of G-protein signaling, RGS"/>
    <property type="match status" value="1"/>
</dbReference>
<evidence type="ECO:0000256" key="3">
    <source>
        <dbReference type="ARBA" id="ARBA00022553"/>
    </source>
</evidence>
<dbReference type="GO" id="GO:0070602">
    <property type="term" value="P:regulation of centromeric sister chromatid cohesion"/>
    <property type="evidence" value="ECO:0007669"/>
    <property type="project" value="TreeGrafter"/>
</dbReference>
<sequence length="720" mass="79571">MSSAVLVPRLPDPSSSFREDAPRPPVPGEEGETPPCQPGVGKGPVAKPLPVSSNARRNEDGLGEPEGRASPDSPLTRWTKSLHSLLGDQDGAYLFRTFLEREKCVDTLDFWFACNGFRQMNLKDAKTLRVAKAIYKRYIENNSIVSKQLKPATKTYIRDGIKKQQIDSVMFDQAQTEIQAVMEDNAYQMFLTSDIYLEYVRSGGENPACVGGGGLGSLKLVCGYLPTLNEEEEWTCADFKCKLSPSVVGLSSKTLRATVGVRSTETVENGYRRSDPVNPYHVGSGCVFAPATSANDSEISSDALADDSVSMTDSSVDGIPPYLGGSKKQLQREMHRSVKANGQVCLPHFPRTHRLPKEMTPVEPAAFAAELISRLEKLKLELETRHSLEERLQQIREDEEKEGSELALSAREAGPTQHPLSLLPSGSYEEDPQTILDDHLSRVLKTPGCQSPGVGRYSPRARSPDQHRRHHLLQHRPCYRRVFFSPLVSVISLEVVLSGPLIPCLPSALSRPCPFSAQSTKRAYPLECARASPAGRHHLWVGSSGHPRAAPRAHPFTQDPAVPPLTPPNTLAQLEEACRRLAEVSKPPKQRCCVASQQRDRHHSATGQPGATPFSSPSLASEDHKEPKKLAGVHALQASELVVTYFFCGEEIPYRRMLKAQSLTLGHFKEQLSKKGNYRYYFKKASNEFACGAVFEEVWDDEVVLPTYEGRILGKVERID</sequence>
<evidence type="ECO:0000256" key="9">
    <source>
        <dbReference type="SAM" id="MobiDB-lite"/>
    </source>
</evidence>
<dbReference type="Pfam" id="PF00615">
    <property type="entry name" value="RGS"/>
    <property type="match status" value="1"/>
</dbReference>
<evidence type="ECO:0000256" key="4">
    <source>
        <dbReference type="ARBA" id="ARBA00022687"/>
    </source>
</evidence>
<dbReference type="InterPro" id="IPR038207">
    <property type="entry name" value="DIX_dom_sf"/>
</dbReference>
<dbReference type="FunFam" id="1.10.167.10:FF:000003">
    <property type="entry name" value="Axin 1"/>
    <property type="match status" value="1"/>
</dbReference>
<evidence type="ECO:0000256" key="2">
    <source>
        <dbReference type="ARBA" id="ARBA00022490"/>
    </source>
</evidence>
<evidence type="ECO:0000256" key="1">
    <source>
        <dbReference type="ARBA" id="ARBA00004496"/>
    </source>
</evidence>
<dbReference type="PANTHER" id="PTHR46102">
    <property type="entry name" value="AXIN"/>
    <property type="match status" value="1"/>
</dbReference>
<feature type="domain" description="RGS" evidence="10">
    <location>
        <begin position="81"/>
        <end position="200"/>
    </location>
</feature>
<dbReference type="GO" id="GO:0060090">
    <property type="term" value="F:molecular adaptor activity"/>
    <property type="evidence" value="ECO:0007669"/>
    <property type="project" value="TreeGrafter"/>
</dbReference>
<dbReference type="Gene3D" id="1.10.196.10">
    <property type="match status" value="1"/>
</dbReference>
<dbReference type="InParanoid" id="A0A341CNT9"/>
<reference evidence="13" key="1">
    <citation type="submission" date="2025-08" db="UniProtKB">
        <authorList>
            <consortium name="RefSeq"/>
        </authorList>
    </citation>
    <scope>IDENTIFICATION</scope>
    <source>
        <tissue evidence="13">Meat</tissue>
    </source>
</reference>
<dbReference type="GO" id="GO:0090090">
    <property type="term" value="P:negative regulation of canonical Wnt signaling pathway"/>
    <property type="evidence" value="ECO:0007669"/>
    <property type="project" value="InterPro"/>
</dbReference>
<dbReference type="FunFam" id="1.10.196.10:FF:000002">
    <property type="entry name" value="Axin 1"/>
    <property type="match status" value="1"/>
</dbReference>
<dbReference type="Proteomes" id="UP000252040">
    <property type="component" value="Unplaced"/>
</dbReference>
<dbReference type="FunCoup" id="A0A341CNT9">
    <property type="interactions" value="1273"/>
</dbReference>
<comment type="subcellular location">
    <subcellularLocation>
        <location evidence="1">Cytoplasm</location>
    </subcellularLocation>
</comment>
<dbReference type="GeneID" id="112410145"/>
<dbReference type="GO" id="GO:0031625">
    <property type="term" value="F:ubiquitin protein ligase binding"/>
    <property type="evidence" value="ECO:0007669"/>
    <property type="project" value="TreeGrafter"/>
</dbReference>
<dbReference type="KEGG" id="nasi:112410145"/>
<keyword evidence="5" id="KW-0734">Signal transduction inhibitor</keyword>
<evidence type="ECO:0000259" key="11">
    <source>
        <dbReference type="PROSITE" id="PS50841"/>
    </source>
</evidence>
<evidence type="ECO:0000256" key="8">
    <source>
        <dbReference type="PROSITE-ProRule" id="PRU00069"/>
    </source>
</evidence>
<dbReference type="InterPro" id="IPR001158">
    <property type="entry name" value="DIX"/>
</dbReference>
<evidence type="ECO:0000256" key="5">
    <source>
        <dbReference type="ARBA" id="ARBA00022700"/>
    </source>
</evidence>